<dbReference type="EMBL" id="CP003117">
    <property type="protein sequence ID" value="AET65040.1"/>
    <property type="molecule type" value="Genomic_DNA"/>
</dbReference>
<dbReference type="Proteomes" id="UP000005877">
    <property type="component" value="Chromosome"/>
</dbReference>
<evidence type="ECO:0000256" key="1">
    <source>
        <dbReference type="ARBA" id="ARBA00011900"/>
    </source>
</evidence>
<feature type="domain" description="TaqI-like C-terminal specificity" evidence="10">
    <location>
        <begin position="1031"/>
        <end position="1179"/>
    </location>
</feature>
<evidence type="ECO:0000256" key="2">
    <source>
        <dbReference type="ARBA" id="ARBA00022603"/>
    </source>
</evidence>
<dbReference type="GO" id="GO:0032259">
    <property type="term" value="P:methylation"/>
    <property type="evidence" value="ECO:0007669"/>
    <property type="project" value="UniProtKB-KW"/>
</dbReference>
<dbReference type="SUPFAM" id="SSF53335">
    <property type="entry name" value="S-adenosyl-L-methionine-dependent methyltransferases"/>
    <property type="match status" value="1"/>
</dbReference>
<dbReference type="PATRIC" id="fig|1110509.7.peg.1869"/>
<feature type="compositionally biased region" description="Gly residues" evidence="8">
    <location>
        <begin position="397"/>
        <end position="430"/>
    </location>
</feature>
<dbReference type="Pfam" id="PF12950">
    <property type="entry name" value="TaqI_C"/>
    <property type="match status" value="1"/>
</dbReference>
<dbReference type="InterPro" id="IPR025931">
    <property type="entry name" value="TaqI_C"/>
</dbReference>
<dbReference type="EC" id="2.1.1.72" evidence="1"/>
<keyword evidence="5" id="KW-0680">Restriction system</keyword>
<dbReference type="InterPro" id="IPR002052">
    <property type="entry name" value="DNA_methylase_N6_adenine_CS"/>
</dbReference>
<dbReference type="InterPro" id="IPR029063">
    <property type="entry name" value="SAM-dependent_MTases_sf"/>
</dbReference>
<dbReference type="GO" id="GO:0009307">
    <property type="term" value="P:DNA restriction-modification system"/>
    <property type="evidence" value="ECO:0007669"/>
    <property type="project" value="UniProtKB-KW"/>
</dbReference>
<keyword evidence="2" id="KW-0489">Methyltransferase</keyword>
<organism evidence="11 12">
    <name type="scientific">Methanothrix harundinacea (strain 6Ac)</name>
    <name type="common">Methanosaeta harundinacea</name>
    <dbReference type="NCBI Taxonomy" id="1110509"/>
    <lineage>
        <taxon>Archaea</taxon>
        <taxon>Methanobacteriati</taxon>
        <taxon>Methanobacteriota</taxon>
        <taxon>Stenosarchaea group</taxon>
        <taxon>Methanomicrobia</taxon>
        <taxon>Methanotrichales</taxon>
        <taxon>Methanotrichaceae</taxon>
        <taxon>Methanothrix</taxon>
    </lineage>
</organism>
<evidence type="ECO:0000313" key="11">
    <source>
        <dbReference type="EMBL" id="AET65040.1"/>
    </source>
</evidence>
<dbReference type="Pfam" id="PF07669">
    <property type="entry name" value="Eco57I"/>
    <property type="match status" value="1"/>
</dbReference>
<dbReference type="GO" id="GO:0009007">
    <property type="term" value="F:site-specific DNA-methyltransferase (adenine-specific) activity"/>
    <property type="evidence" value="ECO:0007669"/>
    <property type="project" value="UniProtKB-EC"/>
</dbReference>
<accession>G7WQ09</accession>
<keyword evidence="6" id="KW-0238">DNA-binding</keyword>
<dbReference type="Gene3D" id="3.40.50.150">
    <property type="entry name" value="Vaccinia Virus protein VP39"/>
    <property type="match status" value="2"/>
</dbReference>
<evidence type="ECO:0000256" key="6">
    <source>
        <dbReference type="ARBA" id="ARBA00023125"/>
    </source>
</evidence>
<feature type="region of interest" description="Disordered" evidence="8">
    <location>
        <begin position="393"/>
        <end position="430"/>
    </location>
</feature>
<evidence type="ECO:0000256" key="8">
    <source>
        <dbReference type="SAM" id="MobiDB-lite"/>
    </source>
</evidence>
<evidence type="ECO:0000313" key="12">
    <source>
        <dbReference type="Proteomes" id="UP000005877"/>
    </source>
</evidence>
<sequence>MATRPFKNRNLFSNHYLENQLKASPEWARSDHEAAFGDIRRIYERESAFVGGLSEAQLEERLIRRVFAVILPEYEVQGATRSREFPDYAFFPHREARDRAQAKKDTESFFLEAFAIGEVKRWDAELDRFGRDRQDKRRNPSFQIWLYLTETEPAWGILSNGGRWRLYRQDRPLDVYYEVDLAAILEAGDVDAFRYFYYFFRQEAFLPNQRGEVFLEEVLRGSANYAREIGENLKENVYRAGKVLADGFIRWPENRLDPADPETRCRVQRSTMILLYRFLFLLYAEGKELLDLKDERYASSYSFDRIKKEVALRRDGPAAQGFLPIKRSLWSDLSDLFRLIDRGSERLGIGELIEVPAYNGGLFDPGRHPDLAEWTIGDSYLAEAIDLLSRSEAGSVSGSGTGTGSGGGRGGGGGKKGEDGGAGGDGSGAGGGGKGFVDYSTLEIRHLGSIYEGLLEYSLAVADEDLVVSGGKDRRWVSLAEYNQGKKKAKSFQEFSEFDRARAGELYLTTDRGERKATGSYYTPDYIVDYIVEKTVGPVVEGRWKEALLEEQSLIEATLAVKVLDPAMGSGHFLVGAVEFLAGKLLRAAERDIDWGWVEDRGQFTPEWAKREVVARCIYGVDLNELAVELAKVSLWLSTIAKDKPLSFLDHRLKQGNSLVGARLSDLMNYPGSIGADKDQTTLPSFVSPRFLTHLIGKIRELEEIGDDSLSEIKEKERVFEEFRSLPEYTKARAIANVHTAVYFGGGVEARATPQGTKDPDQVYHDLFWAVGGDEGEWRRKTSPRWFSEAQRIAGERSFFHWELEFPEVFFAGGAVKDNPGWDAVVGNPPYVRQEGLGEFKGYFAERYRAYHGVADLYVYFVELGASLLQKEGFFSYILANKWMRANYGEPLRRWMKERCIDEIVDFGDLPVFPEATTYPCILRLCGGPARPSFRAVEVKTLNFGSLKGYVEERAYSVSLSGLDDSGWSLVDESVQRLLEKLRRAGTPLGEYVNGKIFYGIKTGLNEAFVIDGETRARLIAEDPKSSELIKPFLAGRDIKRYELPESDRYLILVPNGWTRAQSSGAEDPWGWFEAKYPAVAAHLAQFSDAAQKRYDKGEYWWELRACDYYDQFEKSKIFWPEIAGSARFTFDSNGLYANNKAYIIPEATYYLLALLNSSLIRLFIQNSCTDLQGNSFNFSAIFVDKTPIRRISFSTPEDERRRLAEELKAFCAAGHLDKVLDVVDGCLPMDAAGEFVAGSERSDVVHDLLAHLAEEMIRMNREKQEEIRGFLAWLEDFTGARIDDLSNKTKVQAYYEADFGELLAVLKKNKQKLAVDPGRRAFGEDLRREYSASVEKLGPLLLRIGEVDRLIDAVVYRLYGLTAEELAIVEGSLP</sequence>
<feature type="domain" description="Type II methyltransferase M.TaqI-like" evidence="9">
    <location>
        <begin position="617"/>
        <end position="913"/>
    </location>
</feature>
<gene>
    <name evidence="11" type="ordered locus">Mhar_1682</name>
</gene>
<dbReference type="HOGENOM" id="CLU_004277_0_0_2"/>
<dbReference type="REBASE" id="41502">
    <property type="entry name" value="Mha6AcORF1682P"/>
</dbReference>
<dbReference type="PANTHER" id="PTHR33841">
    <property type="entry name" value="DNA METHYLTRANSFERASE YEEA-RELATED"/>
    <property type="match status" value="1"/>
</dbReference>
<keyword evidence="12" id="KW-1185">Reference proteome</keyword>
<protein>
    <recommendedName>
        <fullName evidence="1">site-specific DNA-methyltransferase (adenine-specific)</fullName>
        <ecNumber evidence="1">2.1.1.72</ecNumber>
    </recommendedName>
</protein>
<dbReference type="InterPro" id="IPR011639">
    <property type="entry name" value="MethylTrfase_TaqI-like_dom"/>
</dbReference>
<dbReference type="STRING" id="1110509.Mhar_1682"/>
<comment type="catalytic activity">
    <reaction evidence="7">
        <text>a 2'-deoxyadenosine in DNA + S-adenosyl-L-methionine = an N(6)-methyl-2'-deoxyadenosine in DNA + S-adenosyl-L-homocysteine + H(+)</text>
        <dbReference type="Rhea" id="RHEA:15197"/>
        <dbReference type="Rhea" id="RHEA-COMP:12418"/>
        <dbReference type="Rhea" id="RHEA-COMP:12419"/>
        <dbReference type="ChEBI" id="CHEBI:15378"/>
        <dbReference type="ChEBI" id="CHEBI:57856"/>
        <dbReference type="ChEBI" id="CHEBI:59789"/>
        <dbReference type="ChEBI" id="CHEBI:90615"/>
        <dbReference type="ChEBI" id="CHEBI:90616"/>
        <dbReference type="EC" id="2.1.1.72"/>
    </reaction>
</comment>
<name>G7WQ09_METH6</name>
<evidence type="ECO:0000256" key="3">
    <source>
        <dbReference type="ARBA" id="ARBA00022679"/>
    </source>
</evidence>
<proteinExistence type="predicted"/>
<evidence type="ECO:0000256" key="7">
    <source>
        <dbReference type="ARBA" id="ARBA00047942"/>
    </source>
</evidence>
<evidence type="ECO:0000256" key="5">
    <source>
        <dbReference type="ARBA" id="ARBA00022747"/>
    </source>
</evidence>
<dbReference type="PROSITE" id="PS00092">
    <property type="entry name" value="N6_MTASE"/>
    <property type="match status" value="1"/>
</dbReference>
<dbReference type="InterPro" id="IPR050953">
    <property type="entry name" value="N4_N6_ade-DNA_methylase"/>
</dbReference>
<dbReference type="PANTHER" id="PTHR33841:SF1">
    <property type="entry name" value="DNA METHYLTRANSFERASE A"/>
    <property type="match status" value="1"/>
</dbReference>
<evidence type="ECO:0000256" key="4">
    <source>
        <dbReference type="ARBA" id="ARBA00022691"/>
    </source>
</evidence>
<dbReference type="GO" id="GO:0003677">
    <property type="term" value="F:DNA binding"/>
    <property type="evidence" value="ECO:0007669"/>
    <property type="project" value="UniProtKB-KW"/>
</dbReference>
<dbReference type="KEGG" id="mhi:Mhar_1682"/>
<evidence type="ECO:0000259" key="9">
    <source>
        <dbReference type="Pfam" id="PF07669"/>
    </source>
</evidence>
<dbReference type="PRINTS" id="PR00507">
    <property type="entry name" value="N12N6MTFRASE"/>
</dbReference>
<keyword evidence="3" id="KW-0808">Transferase</keyword>
<evidence type="ECO:0000259" key="10">
    <source>
        <dbReference type="Pfam" id="PF12950"/>
    </source>
</evidence>
<keyword evidence="4" id="KW-0949">S-adenosyl-L-methionine</keyword>
<reference evidence="11 12" key="1">
    <citation type="journal article" date="2012" name="PLoS ONE">
        <title>The genome characteristics and predicted function of methyl-group oxidation pathway in the obligate aceticlastic methanogens, Methanosaeta spp.</title>
        <authorList>
            <person name="Zhu J."/>
            <person name="Zheng H."/>
            <person name="Ai G."/>
            <person name="Zhang G."/>
            <person name="Liu D."/>
            <person name="Liu X."/>
            <person name="Dong X."/>
        </authorList>
    </citation>
    <scope>NUCLEOTIDE SEQUENCE [LARGE SCALE GENOMIC DNA]</scope>
    <source>
        <strain evidence="11 12">6Ac</strain>
    </source>
</reference>